<evidence type="ECO:0000313" key="1">
    <source>
        <dbReference type="EMBL" id="NBI80350.1"/>
    </source>
</evidence>
<dbReference type="RefSeq" id="WP_160211030.1">
    <property type="nucleotide sequence ID" value="NZ_QXWZ01000046.1"/>
</dbReference>
<proteinExistence type="predicted"/>
<accession>A0A845RJT9</accession>
<dbReference type="Proteomes" id="UP000446348">
    <property type="component" value="Unassembled WGS sequence"/>
</dbReference>
<organism evidence="1 2">
    <name type="scientific">Anaerotruncus colihominis</name>
    <dbReference type="NCBI Taxonomy" id="169435"/>
    <lineage>
        <taxon>Bacteria</taxon>
        <taxon>Bacillati</taxon>
        <taxon>Bacillota</taxon>
        <taxon>Clostridia</taxon>
        <taxon>Eubacteriales</taxon>
        <taxon>Oscillospiraceae</taxon>
        <taxon>Anaerotruncus</taxon>
    </lineage>
</organism>
<reference evidence="1 2" key="1">
    <citation type="submission" date="2018-08" db="EMBL/GenBank/DDBJ databases">
        <title>Murine metabolic-syndrome-specific gut microbial biobank.</title>
        <authorList>
            <person name="Liu C."/>
        </authorList>
    </citation>
    <scope>NUCLEOTIDE SEQUENCE [LARGE SCALE GENOMIC DNA]</scope>
    <source>
        <strain evidence="1 2">X69</strain>
    </source>
</reference>
<comment type="caution">
    <text evidence="1">The sequence shown here is derived from an EMBL/GenBank/DDBJ whole genome shotgun (WGS) entry which is preliminary data.</text>
</comment>
<evidence type="ECO:0008006" key="3">
    <source>
        <dbReference type="Google" id="ProtNLM"/>
    </source>
</evidence>
<name>A0A845RJT9_9FIRM</name>
<sequence>MNSTPKSALSEFSRRAIQRLQAKKIPKKQILHIPSLEADITIRSLSYEEIVECTNIDDSADKNRSDKYCIYLSVVSPDLKQAAREIMESESGLPADQRSLLEPLDIVDLFDMGEVTEIAMKVMELSGVLNNRKVTVVEQLKN</sequence>
<protein>
    <recommendedName>
        <fullName evidence="3">Phage XkdN-like protein</fullName>
    </recommendedName>
</protein>
<gene>
    <name evidence="1" type="ORF">D3Z39_16090</name>
</gene>
<dbReference type="EMBL" id="QXWZ01000046">
    <property type="protein sequence ID" value="NBI80350.1"/>
    <property type="molecule type" value="Genomic_DNA"/>
</dbReference>
<evidence type="ECO:0000313" key="2">
    <source>
        <dbReference type="Proteomes" id="UP000446348"/>
    </source>
</evidence>
<dbReference type="OrthoDB" id="1862384at2"/>
<dbReference type="AlphaFoldDB" id="A0A845RJT9"/>